<accession>L0K5X0</accession>
<dbReference type="PATRIC" id="fig|748449.3.peg.378"/>
<keyword evidence="11" id="KW-0961">Cell wall biogenesis/degradation</keyword>
<dbReference type="InterPro" id="IPR015956">
    <property type="entry name" value="Peniciliin-bd_prot_C_sf"/>
</dbReference>
<dbReference type="Pfam" id="PF07943">
    <property type="entry name" value="PBP5_C"/>
    <property type="match status" value="1"/>
</dbReference>
<evidence type="ECO:0000256" key="5">
    <source>
        <dbReference type="ARBA" id="ARBA00022645"/>
    </source>
</evidence>
<dbReference type="GO" id="GO:0008360">
    <property type="term" value="P:regulation of cell shape"/>
    <property type="evidence" value="ECO:0007669"/>
    <property type="project" value="UniProtKB-KW"/>
</dbReference>
<reference evidence="18" key="1">
    <citation type="submission" date="2012-02" db="EMBL/GenBank/DDBJ databases">
        <title>The complete genome of Halobacteroides halobius DSM 5150.</title>
        <authorList>
            <person name="Lucas S."/>
            <person name="Copeland A."/>
            <person name="Lapidus A."/>
            <person name="Glavina del Rio T."/>
            <person name="Dalin E."/>
            <person name="Tice H."/>
            <person name="Bruce D."/>
            <person name="Goodwin L."/>
            <person name="Pitluck S."/>
            <person name="Peters L."/>
            <person name="Mikhailova N."/>
            <person name="Gu W."/>
            <person name="Kyrpides N."/>
            <person name="Mavromatis K."/>
            <person name="Ivanova N."/>
            <person name="Brettin T."/>
            <person name="Detter J.C."/>
            <person name="Han C."/>
            <person name="Larimer F."/>
            <person name="Land M."/>
            <person name="Hauser L."/>
            <person name="Markowitz V."/>
            <person name="Cheng J.-F."/>
            <person name="Hugenholtz P."/>
            <person name="Woyke T."/>
            <person name="Wu D."/>
            <person name="Tindall B."/>
            <person name="Pomrenke H."/>
            <person name="Brambilla E."/>
            <person name="Klenk H.-P."/>
            <person name="Eisen J.A."/>
        </authorList>
    </citation>
    <scope>NUCLEOTIDE SEQUENCE [LARGE SCALE GENOMIC DNA]</scope>
    <source>
        <strain evidence="18">ATCC 35273 / DSM 5150 / MD-1</strain>
    </source>
</reference>
<dbReference type="InterPro" id="IPR018044">
    <property type="entry name" value="Peptidase_S11"/>
</dbReference>
<evidence type="ECO:0000256" key="7">
    <source>
        <dbReference type="ARBA" id="ARBA00022729"/>
    </source>
</evidence>
<evidence type="ECO:0000256" key="8">
    <source>
        <dbReference type="ARBA" id="ARBA00022801"/>
    </source>
</evidence>
<feature type="active site" description="Proton acceptor" evidence="13">
    <location>
        <position position="69"/>
    </location>
</feature>
<sequence length="393" mass="43183">MNILQGGKGVFDLKKVVILILIVVLSSLPAYAQGVKINAKSAVLMDAQTGQVLFSKNKNLELPPASITKIMTILLTMEAVDANRVSLDDKVTVSSLAESMGGSQIWLAAGEKLTLKELLKAVIIPSANDACVALAEYIGGTERNFVRMMNQKAKELGLKHTNFINSTGLPVDHGKHYSSAYDIALMARELITKHKKVLKWTSKRVDYIKNGTIPLYTTNDLIGYYPDANGLKTGWTEEAGYCLAGTATRGETTLIAVVMGTKSDKARVAETAKLLDYGFNAFHTVRLINAGVEVNQVKVKKGKKLKVPVETAREFSALIKLGTKDQVKRKFKINEKLIAPVKKGAVVGKVLFLQQGKKLGEVKLITTKEVKKAGFFTIIFRWLKNFVMSYFNK</sequence>
<dbReference type="InterPro" id="IPR012338">
    <property type="entry name" value="Beta-lactam/transpept-like"/>
</dbReference>
<dbReference type="PANTHER" id="PTHR21581">
    <property type="entry name" value="D-ALANYL-D-ALANINE CARBOXYPEPTIDASE"/>
    <property type="match status" value="1"/>
</dbReference>
<feature type="domain" description="Peptidase S11 D-Ala-D-Ala carboxypeptidase A C-terminal" evidence="16">
    <location>
        <begin position="282"/>
        <end position="372"/>
    </location>
</feature>
<dbReference type="UniPathway" id="UPA00219"/>
<feature type="active site" description="Acyl-ester intermediate" evidence="13">
    <location>
        <position position="66"/>
    </location>
</feature>
<dbReference type="eggNOG" id="COG1686">
    <property type="taxonomic scope" value="Bacteria"/>
</dbReference>
<evidence type="ECO:0000256" key="13">
    <source>
        <dbReference type="PIRSR" id="PIRSR618044-1"/>
    </source>
</evidence>
<dbReference type="SUPFAM" id="SSF69189">
    <property type="entry name" value="Penicillin-binding protein associated domain"/>
    <property type="match status" value="1"/>
</dbReference>
<dbReference type="EMBL" id="CP003359">
    <property type="protein sequence ID" value="AGB40401.1"/>
    <property type="molecule type" value="Genomic_DNA"/>
</dbReference>
<comment type="pathway">
    <text evidence="2">Cell wall biogenesis; peptidoglycan biosynthesis.</text>
</comment>
<keyword evidence="6" id="KW-0645">Protease</keyword>
<dbReference type="STRING" id="748449.Halha_0406"/>
<proteinExistence type="inferred from homology"/>
<dbReference type="GO" id="GO:0009252">
    <property type="term" value="P:peptidoglycan biosynthetic process"/>
    <property type="evidence" value="ECO:0007669"/>
    <property type="project" value="UniProtKB-UniPathway"/>
</dbReference>
<dbReference type="GO" id="GO:0009002">
    <property type="term" value="F:serine-type D-Ala-D-Ala carboxypeptidase activity"/>
    <property type="evidence" value="ECO:0007669"/>
    <property type="project" value="UniProtKB-EC"/>
</dbReference>
<evidence type="ECO:0000256" key="11">
    <source>
        <dbReference type="ARBA" id="ARBA00023316"/>
    </source>
</evidence>
<keyword evidence="10" id="KW-0573">Peptidoglycan synthesis</keyword>
<dbReference type="Pfam" id="PF00768">
    <property type="entry name" value="Peptidase_S11"/>
    <property type="match status" value="1"/>
</dbReference>
<dbReference type="SUPFAM" id="SSF56601">
    <property type="entry name" value="beta-lactamase/transpeptidase-like"/>
    <property type="match status" value="1"/>
</dbReference>
<dbReference type="EC" id="3.4.16.4" evidence="4"/>
<evidence type="ECO:0000256" key="2">
    <source>
        <dbReference type="ARBA" id="ARBA00004752"/>
    </source>
</evidence>
<dbReference type="HOGENOM" id="CLU_027070_8_0_9"/>
<dbReference type="KEGG" id="hhl:Halha_0406"/>
<dbReference type="AlphaFoldDB" id="L0K5X0"/>
<evidence type="ECO:0000256" key="6">
    <source>
        <dbReference type="ARBA" id="ARBA00022670"/>
    </source>
</evidence>
<keyword evidence="9" id="KW-0133">Cell shape</keyword>
<dbReference type="Gene3D" id="3.40.710.10">
    <property type="entry name" value="DD-peptidase/beta-lactamase superfamily"/>
    <property type="match status" value="1"/>
</dbReference>
<dbReference type="SMART" id="SM00936">
    <property type="entry name" value="PBP5_C"/>
    <property type="match status" value="1"/>
</dbReference>
<dbReference type="GO" id="GO:0006508">
    <property type="term" value="P:proteolysis"/>
    <property type="evidence" value="ECO:0007669"/>
    <property type="project" value="UniProtKB-KW"/>
</dbReference>
<evidence type="ECO:0000259" key="16">
    <source>
        <dbReference type="SMART" id="SM00936"/>
    </source>
</evidence>
<keyword evidence="7" id="KW-0732">Signal</keyword>
<name>L0K5X0_HALHC</name>
<dbReference type="InterPro" id="IPR001967">
    <property type="entry name" value="Peptidase_S11_N"/>
</dbReference>
<evidence type="ECO:0000256" key="1">
    <source>
        <dbReference type="ARBA" id="ARBA00003217"/>
    </source>
</evidence>
<dbReference type="GO" id="GO:0071555">
    <property type="term" value="P:cell wall organization"/>
    <property type="evidence" value="ECO:0007669"/>
    <property type="project" value="UniProtKB-KW"/>
</dbReference>
<dbReference type="Proteomes" id="UP000010880">
    <property type="component" value="Chromosome"/>
</dbReference>
<feature type="active site" evidence="13">
    <location>
        <position position="126"/>
    </location>
</feature>
<dbReference type="MEROPS" id="S11.005"/>
<dbReference type="PRINTS" id="PR00725">
    <property type="entry name" value="DADACBPTASE1"/>
</dbReference>
<evidence type="ECO:0000313" key="18">
    <source>
        <dbReference type="Proteomes" id="UP000010880"/>
    </source>
</evidence>
<evidence type="ECO:0000256" key="14">
    <source>
        <dbReference type="PIRSR" id="PIRSR618044-2"/>
    </source>
</evidence>
<evidence type="ECO:0000256" key="10">
    <source>
        <dbReference type="ARBA" id="ARBA00022984"/>
    </source>
</evidence>
<comment type="catalytic activity">
    <reaction evidence="12">
        <text>Preferential cleavage: (Ac)2-L-Lys-D-Ala-|-D-Ala. Also transpeptidation of peptidyl-alanyl moieties that are N-acyl substituents of D-alanine.</text>
        <dbReference type="EC" id="3.4.16.4"/>
    </reaction>
</comment>
<keyword evidence="8" id="KW-0378">Hydrolase</keyword>
<keyword evidence="5 17" id="KW-0121">Carboxypeptidase</keyword>
<evidence type="ECO:0000313" key="17">
    <source>
        <dbReference type="EMBL" id="AGB40401.1"/>
    </source>
</evidence>
<organism evidence="17 18">
    <name type="scientific">Halobacteroides halobius (strain ATCC 35273 / DSM 5150 / MD-1)</name>
    <dbReference type="NCBI Taxonomy" id="748449"/>
    <lineage>
        <taxon>Bacteria</taxon>
        <taxon>Bacillati</taxon>
        <taxon>Bacillota</taxon>
        <taxon>Clostridia</taxon>
        <taxon>Halanaerobiales</taxon>
        <taxon>Halobacteroidaceae</taxon>
        <taxon>Halobacteroides</taxon>
    </lineage>
</organism>
<dbReference type="InterPro" id="IPR037167">
    <property type="entry name" value="Peptidase_S11_C_sf"/>
</dbReference>
<dbReference type="PANTHER" id="PTHR21581:SF6">
    <property type="entry name" value="TRAFFICKING PROTEIN PARTICLE COMPLEX SUBUNIT 12"/>
    <property type="match status" value="1"/>
</dbReference>
<keyword evidence="18" id="KW-1185">Reference proteome</keyword>
<protein>
    <recommendedName>
        <fullName evidence="4">serine-type D-Ala-D-Ala carboxypeptidase</fullName>
        <ecNumber evidence="4">3.4.16.4</ecNumber>
    </recommendedName>
</protein>
<comment type="similarity">
    <text evidence="3 15">Belongs to the peptidase S11 family.</text>
</comment>
<evidence type="ECO:0000256" key="4">
    <source>
        <dbReference type="ARBA" id="ARBA00012448"/>
    </source>
</evidence>
<evidence type="ECO:0000256" key="3">
    <source>
        <dbReference type="ARBA" id="ARBA00007164"/>
    </source>
</evidence>
<gene>
    <name evidence="17" type="ordered locus">Halha_0406</name>
</gene>
<comment type="function">
    <text evidence="1">Removes C-terminal D-alanyl residues from sugar-peptide cell wall precursors.</text>
</comment>
<evidence type="ECO:0000256" key="12">
    <source>
        <dbReference type="ARBA" id="ARBA00034000"/>
    </source>
</evidence>
<feature type="binding site" evidence="14">
    <location>
        <position position="232"/>
    </location>
    <ligand>
        <name>substrate</name>
    </ligand>
</feature>
<evidence type="ECO:0000256" key="15">
    <source>
        <dbReference type="RuleBase" id="RU004016"/>
    </source>
</evidence>
<dbReference type="InterPro" id="IPR012907">
    <property type="entry name" value="Peptidase_S11_C"/>
</dbReference>
<evidence type="ECO:0000256" key="9">
    <source>
        <dbReference type="ARBA" id="ARBA00022960"/>
    </source>
</evidence>
<dbReference type="Gene3D" id="2.60.410.10">
    <property type="entry name" value="D-Ala-D-Ala carboxypeptidase, C-terminal domain"/>
    <property type="match status" value="1"/>
</dbReference>